<protein>
    <submittedName>
        <fullName evidence="1">Uncharacterized protein</fullName>
    </submittedName>
</protein>
<gene>
    <name evidence="1" type="ORF">RIF29_04561</name>
</gene>
<proteinExistence type="predicted"/>
<keyword evidence="2" id="KW-1185">Reference proteome</keyword>
<name>A0AAN9J148_CROPI</name>
<comment type="caution">
    <text evidence="1">The sequence shown here is derived from an EMBL/GenBank/DDBJ whole genome shotgun (WGS) entry which is preliminary data.</text>
</comment>
<sequence length="296" mass="34139">MQVSQLFSDDYHAYFQAQHSGGMCCIYVVENNGYIIVYSVLIDTEKQGSGCAPANIVRSSGVDLSGEPFWGLSSDQGVFGVEYLGNFKMISVAYEFAVDSIVIKGDVTLKYEVRQILGYARCKKWSVIDPVGNTHEIRIQQMYCNGKLAITDDLDNIMVFYDLVHRRHLIKLRTINSDTFRIVIYDNGDEIEYQQQYTDTFLHPICKCRWCRSVGQTFQWDCEVEITVNRNQSEREILPVQPSNLLSLMLIQEGFTFFGNREDVDIKLRTLLAIIRRRCAVWKQYDTVDAFDVMPY</sequence>
<accession>A0AAN9J148</accession>
<evidence type="ECO:0000313" key="1">
    <source>
        <dbReference type="EMBL" id="KAK7290265.1"/>
    </source>
</evidence>
<dbReference type="EMBL" id="JAYWIO010000001">
    <property type="protein sequence ID" value="KAK7290265.1"/>
    <property type="molecule type" value="Genomic_DNA"/>
</dbReference>
<dbReference type="AlphaFoldDB" id="A0AAN9J148"/>
<dbReference type="Proteomes" id="UP001372338">
    <property type="component" value="Unassembled WGS sequence"/>
</dbReference>
<evidence type="ECO:0000313" key="2">
    <source>
        <dbReference type="Proteomes" id="UP001372338"/>
    </source>
</evidence>
<reference evidence="1 2" key="1">
    <citation type="submission" date="2024-01" db="EMBL/GenBank/DDBJ databases">
        <title>The genomes of 5 underutilized Papilionoideae crops provide insights into root nodulation and disease resistanc.</title>
        <authorList>
            <person name="Yuan L."/>
        </authorList>
    </citation>
    <scope>NUCLEOTIDE SEQUENCE [LARGE SCALE GENOMIC DNA]</scope>
    <source>
        <strain evidence="1">ZHUSHIDOU_FW_LH</strain>
        <tissue evidence="1">Leaf</tissue>
    </source>
</reference>
<organism evidence="1 2">
    <name type="scientific">Crotalaria pallida</name>
    <name type="common">Smooth rattlebox</name>
    <name type="synonym">Crotalaria striata</name>
    <dbReference type="NCBI Taxonomy" id="3830"/>
    <lineage>
        <taxon>Eukaryota</taxon>
        <taxon>Viridiplantae</taxon>
        <taxon>Streptophyta</taxon>
        <taxon>Embryophyta</taxon>
        <taxon>Tracheophyta</taxon>
        <taxon>Spermatophyta</taxon>
        <taxon>Magnoliopsida</taxon>
        <taxon>eudicotyledons</taxon>
        <taxon>Gunneridae</taxon>
        <taxon>Pentapetalae</taxon>
        <taxon>rosids</taxon>
        <taxon>fabids</taxon>
        <taxon>Fabales</taxon>
        <taxon>Fabaceae</taxon>
        <taxon>Papilionoideae</taxon>
        <taxon>50 kb inversion clade</taxon>
        <taxon>genistoids sensu lato</taxon>
        <taxon>core genistoids</taxon>
        <taxon>Crotalarieae</taxon>
        <taxon>Crotalaria</taxon>
    </lineage>
</organism>